<name>A0ABD3CZA5_9LAMI</name>
<keyword evidence="2" id="KW-1185">Reference proteome</keyword>
<evidence type="ECO:0000313" key="2">
    <source>
        <dbReference type="Proteomes" id="UP001632038"/>
    </source>
</evidence>
<gene>
    <name evidence="1" type="ORF">CASFOL_021846</name>
</gene>
<organism evidence="1 2">
    <name type="scientific">Castilleja foliolosa</name>
    <dbReference type="NCBI Taxonomy" id="1961234"/>
    <lineage>
        <taxon>Eukaryota</taxon>
        <taxon>Viridiplantae</taxon>
        <taxon>Streptophyta</taxon>
        <taxon>Embryophyta</taxon>
        <taxon>Tracheophyta</taxon>
        <taxon>Spermatophyta</taxon>
        <taxon>Magnoliopsida</taxon>
        <taxon>eudicotyledons</taxon>
        <taxon>Gunneridae</taxon>
        <taxon>Pentapetalae</taxon>
        <taxon>asterids</taxon>
        <taxon>lamiids</taxon>
        <taxon>Lamiales</taxon>
        <taxon>Orobanchaceae</taxon>
        <taxon>Pedicularideae</taxon>
        <taxon>Castillejinae</taxon>
        <taxon>Castilleja</taxon>
    </lineage>
</organism>
<evidence type="ECO:0000313" key="1">
    <source>
        <dbReference type="EMBL" id="KAL3634792.1"/>
    </source>
</evidence>
<protein>
    <submittedName>
        <fullName evidence="1">Uncharacterized protein</fullName>
    </submittedName>
</protein>
<accession>A0ABD3CZA5</accession>
<comment type="caution">
    <text evidence="1">The sequence shown here is derived from an EMBL/GenBank/DDBJ whole genome shotgun (WGS) entry which is preliminary data.</text>
</comment>
<proteinExistence type="predicted"/>
<reference evidence="2" key="1">
    <citation type="journal article" date="2024" name="IScience">
        <title>Strigolactones Initiate the Formation of Haustorium-like Structures in Castilleja.</title>
        <authorList>
            <person name="Buerger M."/>
            <person name="Peterson D."/>
            <person name="Chory J."/>
        </authorList>
    </citation>
    <scope>NUCLEOTIDE SEQUENCE [LARGE SCALE GENOMIC DNA]</scope>
</reference>
<dbReference type="Proteomes" id="UP001632038">
    <property type="component" value="Unassembled WGS sequence"/>
</dbReference>
<dbReference type="AlphaFoldDB" id="A0ABD3CZA5"/>
<sequence length="65" mass="7372">MVVAAEEHGGDWAAPPMKPKKGSVFPAKRKLVKTMMFEQILNCFKEAFAEKKKQKINHVSVFPIQ</sequence>
<dbReference type="EMBL" id="JAVIJP010000028">
    <property type="protein sequence ID" value="KAL3634792.1"/>
    <property type="molecule type" value="Genomic_DNA"/>
</dbReference>